<sequence length="423" mass="48526">MDTKKKLFKIFGPVILAGILLTLFLVSPFNVRKVNQHTLQVAALSQSKNIFKGNAVKQKAFEENYVPFFGSSELSRMDAFHPASLAERYDRNYRPFLLGGPGSTSLAQFYGMQGSLAQLKGKKAVMIISPQWFVKQGTNPAAFSLYYSNLETVSWLKHVNDGKMDRFAAERLLAMPTIQNDHILKKAVLQVKDGQKLSSSMQTYIDLKYNQLKHEDQLFSTLALKDNTEKIAKVAAKLPATYDQAKLDALAYQMGAKKTNNNPFDIDDRFFDKNLRDKYFKLKNKQSSYNYVSSPEYSDFELVLNQFAENNMNVMFVIPPVNEKWSNYTGLSREMLQACTEKIKYQLRSQGFTNIVDLSKDGGERYFMQDTIHLGWRGWLKMDQAVGPFLSTDQKTPTYKINDYFYTKEWQKLEGQALNEKVK</sequence>
<gene>
    <name evidence="3" type="primary">dltD</name>
    <name evidence="3" type="ORF">AALT52_02785</name>
</gene>
<dbReference type="PIRSF" id="PIRSF021438">
    <property type="entry name" value="DltD"/>
    <property type="match status" value="1"/>
</dbReference>
<comment type="pathway">
    <text evidence="1">Cell wall biogenesis; lipoteichoic acid biosynthesis.</text>
</comment>
<keyword evidence="4" id="KW-1185">Reference proteome</keyword>
<reference evidence="3 4" key="1">
    <citation type="submission" date="2024-03" db="EMBL/GenBank/DDBJ databases">
        <title>Mouse gut bacterial collection (mGBC) of GemPharmatech.</title>
        <authorList>
            <person name="He Y."/>
            <person name="Dong L."/>
            <person name="Wu D."/>
            <person name="Gao X."/>
            <person name="Lin Z."/>
        </authorList>
    </citation>
    <scope>NUCLEOTIDE SEQUENCE [LARGE SCALE GENOMIC DNA]</scope>
    <source>
        <strain evidence="3 4">15-30</strain>
    </source>
</reference>
<dbReference type="PANTHER" id="PTHR40039">
    <property type="entry name" value="PROTEIN DLTD"/>
    <property type="match status" value="1"/>
</dbReference>
<dbReference type="Proteomes" id="UP001565236">
    <property type="component" value="Unassembled WGS sequence"/>
</dbReference>
<dbReference type="EMBL" id="JBCLUF010000007">
    <property type="protein sequence ID" value="MEY8661821.1"/>
    <property type="molecule type" value="Genomic_DNA"/>
</dbReference>
<protein>
    <recommendedName>
        <fullName evidence="1">Protein DltD</fullName>
    </recommendedName>
</protein>
<comment type="similarity">
    <text evidence="1">Belongs to the DltD family.</text>
</comment>
<evidence type="ECO:0000256" key="2">
    <source>
        <dbReference type="SAM" id="Phobius"/>
    </source>
</evidence>
<dbReference type="InterPro" id="IPR006998">
    <property type="entry name" value="DltD"/>
</dbReference>
<dbReference type="RefSeq" id="WP_369940975.1">
    <property type="nucleotide sequence ID" value="NZ_JBCLUF010000007.1"/>
</dbReference>
<comment type="caution">
    <text evidence="3">The sequence shown here is derived from an EMBL/GenBank/DDBJ whole genome shotgun (WGS) entry which is preliminary data.</text>
</comment>
<dbReference type="Pfam" id="PF04914">
    <property type="entry name" value="DltD"/>
    <property type="match status" value="1"/>
</dbReference>
<organism evidence="3 4">
    <name type="scientific">Ligilactobacillus faecis</name>
    <dbReference type="NCBI Taxonomy" id="762833"/>
    <lineage>
        <taxon>Bacteria</taxon>
        <taxon>Bacillati</taxon>
        <taxon>Bacillota</taxon>
        <taxon>Bacilli</taxon>
        <taxon>Lactobacillales</taxon>
        <taxon>Lactobacillaceae</taxon>
        <taxon>Ligilactobacillus</taxon>
    </lineage>
</organism>
<keyword evidence="1 2" id="KW-0472">Membrane</keyword>
<name>A0ABV4DMX1_9LACO</name>
<proteinExistence type="inferred from homology"/>
<keyword evidence="2" id="KW-1133">Transmembrane helix</keyword>
<feature type="transmembrane region" description="Helical" evidence="2">
    <location>
        <begin position="7"/>
        <end position="26"/>
    </location>
</feature>
<accession>A0ABV4DMX1</accession>
<keyword evidence="1" id="KW-1003">Cell membrane</keyword>
<evidence type="ECO:0000313" key="3">
    <source>
        <dbReference type="EMBL" id="MEY8661821.1"/>
    </source>
</evidence>
<evidence type="ECO:0000256" key="1">
    <source>
        <dbReference type="PIRNR" id="PIRNR021438"/>
    </source>
</evidence>
<evidence type="ECO:0000313" key="4">
    <source>
        <dbReference type="Proteomes" id="UP001565236"/>
    </source>
</evidence>
<dbReference type="PANTHER" id="PTHR40039:SF1">
    <property type="entry name" value="PROTEIN DLTD"/>
    <property type="match status" value="1"/>
</dbReference>
<dbReference type="InterPro" id="IPR023896">
    <property type="entry name" value="LTA_DltD"/>
</dbReference>
<keyword evidence="2" id="KW-0812">Transmembrane</keyword>
<dbReference type="NCBIfam" id="TIGR04092">
    <property type="entry name" value="LTA_DltD"/>
    <property type="match status" value="1"/>
</dbReference>